<gene>
    <name evidence="2" type="ORF">BDV29DRAFT_169635</name>
</gene>
<protein>
    <submittedName>
        <fullName evidence="2">Uncharacterized protein</fullName>
    </submittedName>
</protein>
<dbReference type="AlphaFoldDB" id="A0A5N5X9G5"/>
<accession>A0A5N5X9G5</accession>
<keyword evidence="1" id="KW-0812">Transmembrane</keyword>
<evidence type="ECO:0000313" key="2">
    <source>
        <dbReference type="EMBL" id="KAB8076717.1"/>
    </source>
</evidence>
<sequence length="78" mass="8879">MILQVTSLVRPICIRRSFPYYEFSYSLCLNIGAIVFTSAAGLKIAHLSKFRHAKSFWNWAIVSSSLRDHVCCVLLISQ</sequence>
<dbReference type="Proteomes" id="UP000326565">
    <property type="component" value="Unassembled WGS sequence"/>
</dbReference>
<dbReference type="EMBL" id="ML732177">
    <property type="protein sequence ID" value="KAB8076717.1"/>
    <property type="molecule type" value="Genomic_DNA"/>
</dbReference>
<keyword evidence="1" id="KW-0472">Membrane</keyword>
<feature type="transmembrane region" description="Helical" evidence="1">
    <location>
        <begin position="23"/>
        <end position="45"/>
    </location>
</feature>
<name>A0A5N5X9G5_9EURO</name>
<reference evidence="2 3" key="1">
    <citation type="submission" date="2019-04" db="EMBL/GenBank/DDBJ databases">
        <title>Friends and foes A comparative genomics study of 23 Aspergillus species from section Flavi.</title>
        <authorList>
            <consortium name="DOE Joint Genome Institute"/>
            <person name="Kjaerbolling I."/>
            <person name="Vesth T."/>
            <person name="Frisvad J.C."/>
            <person name="Nybo J.L."/>
            <person name="Theobald S."/>
            <person name="Kildgaard S."/>
            <person name="Isbrandt T."/>
            <person name="Kuo A."/>
            <person name="Sato A."/>
            <person name="Lyhne E.K."/>
            <person name="Kogle M.E."/>
            <person name="Wiebenga A."/>
            <person name="Kun R.S."/>
            <person name="Lubbers R.J."/>
            <person name="Makela M.R."/>
            <person name="Barry K."/>
            <person name="Chovatia M."/>
            <person name="Clum A."/>
            <person name="Daum C."/>
            <person name="Haridas S."/>
            <person name="He G."/>
            <person name="LaButti K."/>
            <person name="Lipzen A."/>
            <person name="Mondo S."/>
            <person name="Riley R."/>
            <person name="Salamov A."/>
            <person name="Simmons B.A."/>
            <person name="Magnuson J.K."/>
            <person name="Henrissat B."/>
            <person name="Mortensen U.H."/>
            <person name="Larsen T.O."/>
            <person name="Devries R.P."/>
            <person name="Grigoriev I.V."/>
            <person name="Machida M."/>
            <person name="Baker S.E."/>
            <person name="Andersen M.R."/>
        </authorList>
    </citation>
    <scope>NUCLEOTIDE SEQUENCE [LARGE SCALE GENOMIC DNA]</scope>
    <source>
        <strain evidence="2 3">CBS 151.66</strain>
    </source>
</reference>
<keyword evidence="1" id="KW-1133">Transmembrane helix</keyword>
<keyword evidence="3" id="KW-1185">Reference proteome</keyword>
<evidence type="ECO:0000313" key="3">
    <source>
        <dbReference type="Proteomes" id="UP000326565"/>
    </source>
</evidence>
<proteinExistence type="predicted"/>
<organism evidence="2 3">
    <name type="scientific">Aspergillus leporis</name>
    <dbReference type="NCBI Taxonomy" id="41062"/>
    <lineage>
        <taxon>Eukaryota</taxon>
        <taxon>Fungi</taxon>
        <taxon>Dikarya</taxon>
        <taxon>Ascomycota</taxon>
        <taxon>Pezizomycotina</taxon>
        <taxon>Eurotiomycetes</taxon>
        <taxon>Eurotiomycetidae</taxon>
        <taxon>Eurotiales</taxon>
        <taxon>Aspergillaceae</taxon>
        <taxon>Aspergillus</taxon>
        <taxon>Aspergillus subgen. Circumdati</taxon>
    </lineage>
</organism>
<evidence type="ECO:0000256" key="1">
    <source>
        <dbReference type="SAM" id="Phobius"/>
    </source>
</evidence>